<dbReference type="AntiFam" id="ANF00089">
    <property type="entry name" value="Shadow ORF (opposite rplC)"/>
</dbReference>
<name>A6F174_9GAMM</name>
<dbReference type="STRING" id="443152.MDG893_13819"/>
<gene>
    <name evidence="1" type="ORF">MDG893_13819</name>
</gene>
<sequence length="234" mass="25219">MPSHRSSGFNCRLDDNISAGRARNGTTNQQKVALGVDTDDLQVLHGHLRIAHLARHLFALEYLARSLVLTNGTRSTMRKGVTVCGVLHGEVPALYAALETFTFGLTNSINDLTIFKDGSGNFSACSQLFAFAIGETEFPQTTTSLDSGFGVMARFAFSHTRGTTLTNGYLNRAIAIAFKSFQLGNAVGLNLNYRYGHCLPVFRKNTGHTGLATDNSNCHVSPLKCTGLSPSMAL</sequence>
<dbReference type="EMBL" id="ABCP01000016">
    <property type="protein sequence ID" value="EDM47523.1"/>
    <property type="molecule type" value="Genomic_DNA"/>
</dbReference>
<dbReference type="AlphaFoldDB" id="A6F174"/>
<evidence type="ECO:0000313" key="1">
    <source>
        <dbReference type="EMBL" id="EDM47523.1"/>
    </source>
</evidence>
<dbReference type="eggNOG" id="ENOG502ZADB">
    <property type="taxonomic scope" value="Bacteria"/>
</dbReference>
<protein>
    <submittedName>
        <fullName evidence="1">Uncharacterized protein</fullName>
    </submittedName>
</protein>
<reference evidence="1 2" key="1">
    <citation type="submission" date="2007-06" db="EMBL/GenBank/DDBJ databases">
        <authorList>
            <person name="Green D."/>
            <person name="Ferriera S."/>
            <person name="Johnson J."/>
            <person name="Kravitz S."/>
            <person name="Beeson K."/>
            <person name="Sutton G."/>
            <person name="Rogers Y.-H."/>
            <person name="Friedman R."/>
            <person name="Frazier M."/>
            <person name="Venter J.C."/>
        </authorList>
    </citation>
    <scope>NUCLEOTIDE SEQUENCE [LARGE SCALE GENOMIC DNA]</scope>
    <source>
        <strain evidence="1 2">DG893</strain>
    </source>
</reference>
<accession>A6F174</accession>
<dbReference type="Proteomes" id="UP000005856">
    <property type="component" value="Unassembled WGS sequence"/>
</dbReference>
<proteinExistence type="predicted"/>
<comment type="caution">
    <text evidence="1">The sequence shown here is derived from an EMBL/GenBank/DDBJ whole genome shotgun (WGS) entry which is preliminary data.</text>
</comment>
<evidence type="ECO:0000313" key="2">
    <source>
        <dbReference type="Proteomes" id="UP000005856"/>
    </source>
</evidence>
<keyword evidence="2" id="KW-1185">Reference proteome</keyword>
<organism evidence="1 2">
    <name type="scientific">Marinobacter algicola DG893</name>
    <dbReference type="NCBI Taxonomy" id="443152"/>
    <lineage>
        <taxon>Bacteria</taxon>
        <taxon>Pseudomonadati</taxon>
        <taxon>Pseudomonadota</taxon>
        <taxon>Gammaproteobacteria</taxon>
        <taxon>Pseudomonadales</taxon>
        <taxon>Marinobacteraceae</taxon>
        <taxon>Marinobacter</taxon>
    </lineage>
</organism>